<feature type="transmembrane region" description="Helical" evidence="2">
    <location>
        <begin position="256"/>
        <end position="277"/>
    </location>
</feature>
<evidence type="ECO:0000256" key="2">
    <source>
        <dbReference type="SAM" id="Phobius"/>
    </source>
</evidence>
<keyword evidence="5" id="KW-1185">Reference proteome</keyword>
<reference evidence="4 5" key="1">
    <citation type="submission" date="2024-06" db="EMBL/GenBank/DDBJ databases">
        <title>The Natural Products Discovery Center: Release of the First 8490 Sequenced Strains for Exploring Actinobacteria Biosynthetic Diversity.</title>
        <authorList>
            <person name="Kalkreuter E."/>
            <person name="Kautsar S.A."/>
            <person name="Yang D."/>
            <person name="Bader C.D."/>
            <person name="Teijaro C.N."/>
            <person name="Fluegel L."/>
            <person name="Davis C.M."/>
            <person name="Simpson J.R."/>
            <person name="Lauterbach L."/>
            <person name="Steele A.D."/>
            <person name="Gui C."/>
            <person name="Meng S."/>
            <person name="Li G."/>
            <person name="Viehrig K."/>
            <person name="Ye F."/>
            <person name="Su P."/>
            <person name="Kiefer A.F."/>
            <person name="Nichols A."/>
            <person name="Cepeda A.J."/>
            <person name="Yan W."/>
            <person name="Fan B."/>
            <person name="Jiang Y."/>
            <person name="Adhikari A."/>
            <person name="Zheng C.-J."/>
            <person name="Schuster L."/>
            <person name="Cowan T.M."/>
            <person name="Smanski M.J."/>
            <person name="Chevrette M.G."/>
            <person name="De Carvalho L.P.S."/>
            <person name="Shen B."/>
        </authorList>
    </citation>
    <scope>NUCLEOTIDE SEQUENCE [LARGE SCALE GENOMIC DNA]</scope>
    <source>
        <strain evidence="4 5">NPDC048946</strain>
    </source>
</reference>
<gene>
    <name evidence="4" type="ORF">AB0C36_00145</name>
</gene>
<comment type="caution">
    <text evidence="4">The sequence shown here is derived from an EMBL/GenBank/DDBJ whole genome shotgun (WGS) entry which is preliminary data.</text>
</comment>
<dbReference type="EMBL" id="JBEZFP010000001">
    <property type="protein sequence ID" value="MEU8131899.1"/>
    <property type="molecule type" value="Genomic_DNA"/>
</dbReference>
<feature type="signal peptide" evidence="3">
    <location>
        <begin position="1"/>
        <end position="26"/>
    </location>
</feature>
<dbReference type="Proteomes" id="UP001551482">
    <property type="component" value="Unassembled WGS sequence"/>
</dbReference>
<evidence type="ECO:0000256" key="3">
    <source>
        <dbReference type="SAM" id="SignalP"/>
    </source>
</evidence>
<evidence type="ECO:0000256" key="1">
    <source>
        <dbReference type="SAM" id="MobiDB-lite"/>
    </source>
</evidence>
<dbReference type="RefSeq" id="WP_358346858.1">
    <property type="nucleotide sequence ID" value="NZ_JBEZFP010000001.1"/>
</dbReference>
<protein>
    <submittedName>
        <fullName evidence="4">Uncharacterized protein</fullName>
    </submittedName>
</protein>
<accession>A0ABV3DA69</accession>
<evidence type="ECO:0000313" key="5">
    <source>
        <dbReference type="Proteomes" id="UP001551482"/>
    </source>
</evidence>
<feature type="transmembrane region" description="Helical" evidence="2">
    <location>
        <begin position="298"/>
        <end position="317"/>
    </location>
</feature>
<sequence>MTAVRRLVAVLFALFLVAAAAQTVQAAPAAQSVQAAPALLPQGNNKNPKCVYVAEDINGFAFTYYCPGPDVGEFLHSENDYYVNWDEDSDNYKKPGPPGSKHGLGQPCDEDDRRWKPDLDCLGPHDWTGIGEWLRGQGAPGLVNGNSHRLVDMDNPCLTLKDGAADLFPRCPDPTEPNANPCSHIKFDDEKETKETVERCNREHPWFSYSGKKPPPPKAECPYVEGPVSEKCADKQIVGSGAYKAPAGVVGPMKTVLGYAVALVAVFCLFGLLRHLFVGISRYNHGDALGEVIGSMTWSLVALAGAPFVTWAIWAAVA</sequence>
<keyword evidence="2" id="KW-0812">Transmembrane</keyword>
<name>A0ABV3DA69_9ACTN</name>
<proteinExistence type="predicted"/>
<keyword evidence="2" id="KW-1133">Transmembrane helix</keyword>
<keyword evidence="2" id="KW-0472">Membrane</keyword>
<feature type="region of interest" description="Disordered" evidence="1">
    <location>
        <begin position="88"/>
        <end position="110"/>
    </location>
</feature>
<organism evidence="4 5">
    <name type="scientific">Streptodolium elevatio</name>
    <dbReference type="NCBI Taxonomy" id="3157996"/>
    <lineage>
        <taxon>Bacteria</taxon>
        <taxon>Bacillati</taxon>
        <taxon>Actinomycetota</taxon>
        <taxon>Actinomycetes</taxon>
        <taxon>Kitasatosporales</taxon>
        <taxon>Streptomycetaceae</taxon>
        <taxon>Streptodolium</taxon>
    </lineage>
</organism>
<feature type="chain" id="PRO_5047301357" evidence="3">
    <location>
        <begin position="27"/>
        <end position="318"/>
    </location>
</feature>
<keyword evidence="3" id="KW-0732">Signal</keyword>
<evidence type="ECO:0000313" key="4">
    <source>
        <dbReference type="EMBL" id="MEU8131899.1"/>
    </source>
</evidence>